<organism evidence="1">
    <name type="scientific">uncultured marine virus</name>
    <dbReference type="NCBI Taxonomy" id="186617"/>
    <lineage>
        <taxon>Viruses</taxon>
        <taxon>environmental samples</taxon>
    </lineage>
</organism>
<sequence>MVRARLRAIVGFPMTICRTPTNCWESSSINESSHLPSRTLRRSRCCWRMTSASLSPGRGGTSESEFAVAIVTRATLSNRLQFAMRYALAHPLPIRRTLPRVGVSRPPGP</sequence>
<accession>A0A0F7L625</accession>
<protein>
    <submittedName>
        <fullName evidence="1">Uncharacterized protein</fullName>
    </submittedName>
</protein>
<evidence type="ECO:0000313" key="1">
    <source>
        <dbReference type="EMBL" id="AKH48019.1"/>
    </source>
</evidence>
<proteinExistence type="predicted"/>
<reference evidence="1" key="2">
    <citation type="submission" date="2015-03" db="EMBL/GenBank/DDBJ databases">
        <authorList>
            <person name="Chow C.-E.T."/>
            <person name="Winget D.M."/>
            <person name="White R.A.III."/>
            <person name="Hallam S.J."/>
            <person name="Suttle C.A."/>
        </authorList>
    </citation>
    <scope>NUCLEOTIDE SEQUENCE</scope>
    <source>
        <strain evidence="1">Oxic1_6</strain>
    </source>
</reference>
<dbReference type="EMBL" id="KR029601">
    <property type="protein sequence ID" value="AKH48019.1"/>
    <property type="molecule type" value="Genomic_DNA"/>
</dbReference>
<name>A0A0F7L625_9VIRU</name>
<reference evidence="1" key="1">
    <citation type="journal article" date="2015" name="Front. Microbiol.">
        <title>Combining genomic sequencing methods to explore viral diversity and reveal potential virus-host interactions.</title>
        <authorList>
            <person name="Chow C.E."/>
            <person name="Winget D.M."/>
            <person name="White R.A.III."/>
            <person name="Hallam S.J."/>
            <person name="Suttle C.A."/>
        </authorList>
    </citation>
    <scope>NUCLEOTIDE SEQUENCE</scope>
    <source>
        <strain evidence="1">Oxic1_6</strain>
    </source>
</reference>